<keyword evidence="9" id="KW-1185">Reference proteome</keyword>
<keyword evidence="6" id="KW-0411">Iron-sulfur</keyword>
<evidence type="ECO:0000256" key="3">
    <source>
        <dbReference type="ARBA" id="ARBA00022691"/>
    </source>
</evidence>
<dbReference type="InterPro" id="IPR007197">
    <property type="entry name" value="rSAM"/>
</dbReference>
<evidence type="ECO:0000313" key="8">
    <source>
        <dbReference type="EMBL" id="CAG4885153.1"/>
    </source>
</evidence>
<dbReference type="PROSITE" id="PS51918">
    <property type="entry name" value="RADICAL_SAM"/>
    <property type="match status" value="1"/>
</dbReference>
<sequence length="205" mass="23070">MFGEQHTVDNVVRMVEEDGVFYSRSGGGITVSGGEPLFQSKFVSELLRTCRERGINTAVETSGYAKWDDVEKVCAYADLIMYDIKHIDPKKHKAFTGVTNKLILENIKKISCRFPSTPIIARTVIVPGFTDSEDNIKGIVEFLREITSLKQYVLLPYHGFGEPKYCQLGRSYPLTKLVPPSEERMEALMKIVRESSIGKSERATP</sequence>
<comment type="cofactor">
    <cofactor evidence="1">
        <name>[4Fe-4S] cluster</name>
        <dbReference type="ChEBI" id="CHEBI:49883"/>
    </cofactor>
</comment>
<dbReference type="Proteomes" id="UP000742786">
    <property type="component" value="Unassembled WGS sequence"/>
</dbReference>
<dbReference type="InterPro" id="IPR058240">
    <property type="entry name" value="rSAM_sf"/>
</dbReference>
<gene>
    <name evidence="8" type="ORF">GTOL_13036</name>
</gene>
<dbReference type="EC" id="1.97.1.4" evidence="8"/>
<protein>
    <submittedName>
        <fullName evidence="8">[Formate-C-acetyltransferase]-activating enzyme</fullName>
        <ecNumber evidence="8">1.97.1.4</ecNumber>
    </submittedName>
</protein>
<proteinExistence type="predicted"/>
<organism evidence="8 9">
    <name type="scientific">Georgfuchsia toluolica</name>
    <dbReference type="NCBI Taxonomy" id="424218"/>
    <lineage>
        <taxon>Bacteria</taxon>
        <taxon>Pseudomonadati</taxon>
        <taxon>Pseudomonadota</taxon>
        <taxon>Betaproteobacteria</taxon>
        <taxon>Nitrosomonadales</taxon>
        <taxon>Sterolibacteriaceae</taxon>
        <taxon>Georgfuchsia</taxon>
    </lineage>
</organism>
<dbReference type="Gene3D" id="3.80.30.10">
    <property type="entry name" value="pyruvate-formate lyase- activating enzyme"/>
    <property type="match status" value="1"/>
</dbReference>
<evidence type="ECO:0000256" key="5">
    <source>
        <dbReference type="ARBA" id="ARBA00023004"/>
    </source>
</evidence>
<evidence type="ECO:0000256" key="4">
    <source>
        <dbReference type="ARBA" id="ARBA00022723"/>
    </source>
</evidence>
<keyword evidence="8" id="KW-0560">Oxidoreductase</keyword>
<keyword evidence="3" id="KW-0949">S-adenosyl-L-methionine</keyword>
<accession>A0A916J709</accession>
<evidence type="ECO:0000259" key="7">
    <source>
        <dbReference type="PROSITE" id="PS51918"/>
    </source>
</evidence>
<keyword evidence="5" id="KW-0408">Iron</keyword>
<evidence type="ECO:0000313" key="9">
    <source>
        <dbReference type="Proteomes" id="UP000742786"/>
    </source>
</evidence>
<dbReference type="GO" id="GO:0046872">
    <property type="term" value="F:metal ion binding"/>
    <property type="evidence" value="ECO:0007669"/>
    <property type="project" value="UniProtKB-KW"/>
</dbReference>
<dbReference type="NCBIfam" id="TIGR02494">
    <property type="entry name" value="PFLE_PFLC"/>
    <property type="match status" value="1"/>
</dbReference>
<feature type="domain" description="Radical SAM core" evidence="7">
    <location>
        <begin position="1"/>
        <end position="198"/>
    </location>
</feature>
<dbReference type="PANTHER" id="PTHR30352">
    <property type="entry name" value="PYRUVATE FORMATE-LYASE-ACTIVATING ENZYME"/>
    <property type="match status" value="1"/>
</dbReference>
<dbReference type="PANTHER" id="PTHR30352:SF4">
    <property type="entry name" value="PYRUVATE FORMATE-LYASE 2-ACTIVATING ENZYME"/>
    <property type="match status" value="1"/>
</dbReference>
<name>A0A916J709_9PROT</name>
<dbReference type="Pfam" id="PF04055">
    <property type="entry name" value="Radical_SAM"/>
    <property type="match status" value="1"/>
</dbReference>
<dbReference type="GO" id="GO:0043365">
    <property type="term" value="F:[formate-C-acetyltransferase]-activating enzyme activity"/>
    <property type="evidence" value="ECO:0007669"/>
    <property type="project" value="UniProtKB-EC"/>
</dbReference>
<evidence type="ECO:0000256" key="2">
    <source>
        <dbReference type="ARBA" id="ARBA00022485"/>
    </source>
</evidence>
<evidence type="ECO:0000256" key="1">
    <source>
        <dbReference type="ARBA" id="ARBA00001966"/>
    </source>
</evidence>
<dbReference type="GO" id="GO:0051539">
    <property type="term" value="F:4 iron, 4 sulfur cluster binding"/>
    <property type="evidence" value="ECO:0007669"/>
    <property type="project" value="UniProtKB-KW"/>
</dbReference>
<keyword evidence="4" id="KW-0479">Metal-binding</keyword>
<comment type="caution">
    <text evidence="8">The sequence shown here is derived from an EMBL/GenBank/DDBJ whole genome shotgun (WGS) entry which is preliminary data.</text>
</comment>
<evidence type="ECO:0000256" key="6">
    <source>
        <dbReference type="ARBA" id="ARBA00023014"/>
    </source>
</evidence>
<dbReference type="EMBL" id="CAJQUM010000001">
    <property type="protein sequence ID" value="CAG4885153.1"/>
    <property type="molecule type" value="Genomic_DNA"/>
</dbReference>
<dbReference type="InterPro" id="IPR034457">
    <property type="entry name" value="Organic_radical-activating"/>
</dbReference>
<dbReference type="SUPFAM" id="SSF102114">
    <property type="entry name" value="Radical SAM enzymes"/>
    <property type="match status" value="1"/>
</dbReference>
<keyword evidence="2" id="KW-0004">4Fe-4S</keyword>
<dbReference type="AlphaFoldDB" id="A0A916J709"/>
<reference evidence="8" key="1">
    <citation type="submission" date="2021-04" db="EMBL/GenBank/DDBJ databases">
        <authorList>
            <person name="Hornung B."/>
        </authorList>
    </citation>
    <scope>NUCLEOTIDE SEQUENCE</scope>
    <source>
        <strain evidence="8">G5G6</strain>
    </source>
</reference>